<comment type="caution">
    <text evidence="1">The sequence shown here is derived from an EMBL/GenBank/DDBJ whole genome shotgun (WGS) entry which is preliminary data.</text>
</comment>
<reference evidence="1" key="1">
    <citation type="journal article" date="2015" name="Nature">
        <title>Complex archaea that bridge the gap between prokaryotes and eukaryotes.</title>
        <authorList>
            <person name="Spang A."/>
            <person name="Saw J.H."/>
            <person name="Jorgensen S.L."/>
            <person name="Zaremba-Niedzwiedzka K."/>
            <person name="Martijn J."/>
            <person name="Lind A.E."/>
            <person name="van Eijk R."/>
            <person name="Schleper C."/>
            <person name="Guy L."/>
            <person name="Ettema T.J."/>
        </authorList>
    </citation>
    <scope>NUCLEOTIDE SEQUENCE</scope>
</reference>
<protein>
    <submittedName>
        <fullName evidence="1">Uncharacterized protein</fullName>
    </submittedName>
</protein>
<gene>
    <name evidence="1" type="ORF">LCGC14_1828160</name>
</gene>
<dbReference type="EMBL" id="LAZR01018009">
    <property type="protein sequence ID" value="KKL98065.1"/>
    <property type="molecule type" value="Genomic_DNA"/>
</dbReference>
<dbReference type="Pfam" id="PF11651">
    <property type="entry name" value="P22_CoatProtein"/>
    <property type="match status" value="1"/>
</dbReference>
<evidence type="ECO:0000313" key="1">
    <source>
        <dbReference type="EMBL" id="KKL98065.1"/>
    </source>
</evidence>
<dbReference type="InterPro" id="IPR024659">
    <property type="entry name" value="Phage_coat_Gp5"/>
</dbReference>
<accession>A0A0F9IWG2</accession>
<name>A0A0F9IWG2_9ZZZZ</name>
<sequence>MSNTLTTIDMVAREALRVAHENLNYLKTIDSSYDSQYAKSGCKIGDTLRVRNPNQYVRRTGSRVMDVQDQAETTQNITVATQDGVDMKFNSAELTLSIDELSKRYIEPAVKVLVAGIEGDVLQAQSKLIPQYTGTAGTVVGASANLNAITQARAKLNQQLAPAGNRSAMFDSVTMGTISNGIKGIFNPQGELSKSFAEGYIGRYAGLELFENEKTWALANSSDVTADTNADALVTDGGSSIAVHTLLAIGVQTVGSVFTLAGVYDVHPETKAAYSHLKQFTITATGAVSVSVSPSTILTGAKKNVASSTGADLAVSDFNAKTLTFYGSASTSYRQNIAYSKDFATFVTADLPIMDDALKCVRRVQDGLSLRVWQGSDIRNDELLLRIDILYGNKVLRPEWACRINN</sequence>
<dbReference type="AlphaFoldDB" id="A0A0F9IWG2"/>
<proteinExistence type="predicted"/>
<dbReference type="Gene3D" id="2.40.30.240">
    <property type="match status" value="1"/>
</dbReference>
<organism evidence="1">
    <name type="scientific">marine sediment metagenome</name>
    <dbReference type="NCBI Taxonomy" id="412755"/>
    <lineage>
        <taxon>unclassified sequences</taxon>
        <taxon>metagenomes</taxon>
        <taxon>ecological metagenomes</taxon>
    </lineage>
</organism>